<sequence length="500" mass="58246">MKKLKINSKKLLEDISYPKLPKRNQLEEKESSELDINSLHSHISLELPIENNTEMADALRSTVTLLKTFDGTPSHLETFIHQIDTFYTRYFNNDAAQQEYVILAIKSKITKEAENFLLTRPDLNSWHEIKTALRQKFSDPITRANLQQQLIFLSRQRNESTQDYIQKLKALVTKINTKICTEVIQNPQNLDNAIDIITNCEILTSQSYFKNNFIQNHTSTKQNTQKPTNTPFFTNFQKLNQTPIQFPRQPIVKQTPIIRQPHTNTNFQPIFKPATKPQVQFPKFNQNFNQTNKQQYPQPMSGISVQTQRNPSQIRPNQFQRSNQNPFQTTNAKPNFTFEELTHLENENDHEINYQANEEYEIEDELSGNNYPNFEHDQESLAEKLENFQLTASENKGTRKATEKATIPLLANYGLTTPVEFILYPIHEYFDGILGIKDLCKLKLNIDLENGKLKNKNLEIPFSYRQDFEQYTIEIPAKTIRRIKFQTKLPENKGLSKSNA</sequence>
<dbReference type="Proteomes" id="UP001566132">
    <property type="component" value="Unassembled WGS sequence"/>
</dbReference>
<accession>A0ABD1ED73</accession>
<evidence type="ECO:0000259" key="1">
    <source>
        <dbReference type="Pfam" id="PF03732"/>
    </source>
</evidence>
<comment type="caution">
    <text evidence="2">The sequence shown here is derived from an EMBL/GenBank/DDBJ whole genome shotgun (WGS) entry which is preliminary data.</text>
</comment>
<evidence type="ECO:0000313" key="3">
    <source>
        <dbReference type="Proteomes" id="UP001566132"/>
    </source>
</evidence>
<gene>
    <name evidence="2" type="ORF">ABEB36_010810</name>
</gene>
<organism evidence="2 3">
    <name type="scientific">Hypothenemus hampei</name>
    <name type="common">Coffee berry borer</name>
    <dbReference type="NCBI Taxonomy" id="57062"/>
    <lineage>
        <taxon>Eukaryota</taxon>
        <taxon>Metazoa</taxon>
        <taxon>Ecdysozoa</taxon>
        <taxon>Arthropoda</taxon>
        <taxon>Hexapoda</taxon>
        <taxon>Insecta</taxon>
        <taxon>Pterygota</taxon>
        <taxon>Neoptera</taxon>
        <taxon>Endopterygota</taxon>
        <taxon>Coleoptera</taxon>
        <taxon>Polyphaga</taxon>
        <taxon>Cucujiformia</taxon>
        <taxon>Curculionidae</taxon>
        <taxon>Scolytinae</taxon>
        <taxon>Hypothenemus</taxon>
    </lineage>
</organism>
<dbReference type="EMBL" id="JBDJPC010000008">
    <property type="protein sequence ID" value="KAL1492570.1"/>
    <property type="molecule type" value="Genomic_DNA"/>
</dbReference>
<proteinExistence type="predicted"/>
<name>A0ABD1ED73_HYPHA</name>
<feature type="domain" description="Retrotransposon gag" evidence="1">
    <location>
        <begin position="119"/>
        <end position="180"/>
    </location>
</feature>
<dbReference type="InterPro" id="IPR005162">
    <property type="entry name" value="Retrotrans_gag_dom"/>
</dbReference>
<protein>
    <recommendedName>
        <fullName evidence="1">Retrotransposon gag domain-containing protein</fullName>
    </recommendedName>
</protein>
<dbReference type="AlphaFoldDB" id="A0ABD1ED73"/>
<dbReference type="Pfam" id="PF03732">
    <property type="entry name" value="Retrotrans_gag"/>
    <property type="match status" value="1"/>
</dbReference>
<reference evidence="2 3" key="1">
    <citation type="submission" date="2024-05" db="EMBL/GenBank/DDBJ databases">
        <title>Genetic variation in Jamaican populations of the coffee berry borer (Hypothenemus hampei).</title>
        <authorList>
            <person name="Errbii M."/>
            <person name="Myrie A."/>
        </authorList>
    </citation>
    <scope>NUCLEOTIDE SEQUENCE [LARGE SCALE GENOMIC DNA]</scope>
    <source>
        <strain evidence="2">JA-Hopewell-2020-01-JO</strain>
        <tissue evidence="2">Whole body</tissue>
    </source>
</reference>
<evidence type="ECO:0000313" key="2">
    <source>
        <dbReference type="EMBL" id="KAL1492570.1"/>
    </source>
</evidence>
<keyword evidence="3" id="KW-1185">Reference proteome</keyword>